<protein>
    <submittedName>
        <fullName evidence="6">Large protein with C-terminal fibronectin type III domain</fullName>
    </submittedName>
</protein>
<evidence type="ECO:0000259" key="5">
    <source>
        <dbReference type="PROSITE" id="PS50853"/>
    </source>
</evidence>
<accession>A0A261FUF0</accession>
<dbReference type="InterPro" id="IPR050617">
    <property type="entry name" value="E3_ligase_FN3/SPRY"/>
</dbReference>
<keyword evidence="4" id="KW-0812">Transmembrane</keyword>
<dbReference type="PROSITE" id="PS50853">
    <property type="entry name" value="FN3"/>
    <property type="match status" value="1"/>
</dbReference>
<feature type="compositionally biased region" description="Pro residues" evidence="3">
    <location>
        <begin position="1797"/>
        <end position="1813"/>
    </location>
</feature>
<dbReference type="InterPro" id="IPR003961">
    <property type="entry name" value="FN3_dom"/>
</dbReference>
<dbReference type="PANTHER" id="PTHR24099">
    <property type="entry name" value="E3 UBIQUITIN-PROTEIN LIGASE TRIM36-RELATED"/>
    <property type="match status" value="1"/>
</dbReference>
<evidence type="ECO:0000256" key="3">
    <source>
        <dbReference type="SAM" id="MobiDB-lite"/>
    </source>
</evidence>
<evidence type="ECO:0000256" key="1">
    <source>
        <dbReference type="ARBA" id="ARBA00023295"/>
    </source>
</evidence>
<evidence type="ECO:0000256" key="2">
    <source>
        <dbReference type="ARBA" id="ARBA00023326"/>
    </source>
</evidence>
<sequence length="1849" mass="196615">MIRIHPHTLITRLTTTLLTKSSSTGRTHTRKPHRPRLALLLAALILLVIIVGALIVTTVTRQRVHLDNGTVWVTSSTHRSIARFNVRVGQIDASVPASTPRFDVAQSGNSMAIIDSHTITSMDTATMRTNAQIDIATHVQISLAGNTIALLDTTNGHVRVGPLTSLHALAASQSDPTMKLGEGGMIAVSHDGIVYGYRPRDGMVITADTNGSVQDMVSLSNGRSLSANSFTVVGSVPVIATQGFIQWPDGMATVDSTDTLTLQSPDVDGDQSSWVAAADRNGLFVTQLRHGSSQALRLATTGEGTPAQPVSVAGCVYAAWSQPARNYRRICDADGSDAHGNQGEFQTLASVSHSAHLQFRTNHRLVVLNDAAHGTLWDPQSAMDAVDVSWDSLQQEGGDTAHADTFPTSGEQREYAEECAEHSGPPRAVDDHMGIRMGSTRILDVLHNDEQSDCSVLRIITVTPPSVDDVTVSSVFDGRYIQLNATALTDTNSTDIRFSYEIDDGRGRRSSATVIVKPVPHDHNQPAAQTDIPPEYEIEQGAVMSVNALASFTDADGDLLSLTDATVLAEEVSVAQVRADGLLTFSAHSNASGRVPVRVTVHDGRVTSDGLIYVSVHPVNTLPARIDPITVSAKPDTPVMVDITPYVHATSARMPMLSTVQQPAGTTTIKENDLSFTVMASNPGTYYVPYTVTQGDVNADGMVRVEITAQSSIDTIPVTADDVAILSTDGTAIVEPLINDRDPSGGTLAITSVNVEPSTGISAGILGTRVYVVGQRIPNAPVNIRYTASNQAGSSVGTIVVYPPTARRHGILVARDITLRVRTGGITSATIHDYILASSDAGVTLDHDLQYNRDTFKGLLFVSDNTIRYQASSVSGRYQATYTVHDDAGNRAHGTIVIEVHQADAQSKADPKPLPVQAQVAAGRTARLEIALTGIDADGDDVTLLGLGNRAPSLGRIIDIGANYMVYEAYADSSGTDSFSYAVEDWSGRRAQANISVAVFHQDTADTVLARDDDITLRPNTRASVQVTDNDIISDDSVISVSRLDDVQGITDATYSQGTITFTTPQQEGTAYVVHTVQNEAGLSSTATLTIHIDAAAPISPPIVQDHRIPAADTIDKRSVEVDVAAWINNPSGTAHELTVTIDSSAADHARRIGGESSTIISIDLTEQARAVPYTVTNTTHGISSTAFIHVPAYGVFPPLLRPNAPSLTVRDGDALIIRIADHVRVGVGKTAFVASAEEVSATKSENTDLFVDAQTLRFVPQDGYVGPASITFAVVDANPSEHTSRIVNRAVLTLPISVTGTTIPPPLFVSPTVDVPAGETSVIDLSAFIRDTGSCTTHRSTDANTSASDSPSATQRCTYTSTGADDERIAVSVTSDGMMTIRAVEHATAGDITVPITIRYAKGTVSGHVIVRTTISSRPLARLNQQRLTVQAGASATVNILEHAYNPFPQKALTIVNCVVDGSHEINVAQCSANGTISITVADTAQAGASTLRVTVQDGTNSPDRHVRTLVEITVIARPAAPLMLPTDRQSHNASVNLAWVAGASNGSPILEYRVEWDGGSHSCGLATTCRIDGLTNERQYTFTVKARNEVGWSDASAAVVGMPDVVPPQPINIVAQAGYRRITVHWNMPDYDGSKAERFIVTVSDASGRYHNTQSTNGTSIDIAIPDEAITDETTFRASVTAYNRVGGSIAGTSNDDTRPWSDPDPPKLVLTQDGNQITAHVTLGNMRNAGCAQVTLEGAVTHTLSCDNLSTSFPLTNNEEDKSDNAITVTATLHLRRSIPSSLSTTATITPTLPEVPEPGPNPDPSPNPDPKPEPDQPDQTRTPQSTTNPLSRRSQHTRLIPIEMM</sequence>
<comment type="caution">
    <text evidence="6">The sequence shown here is derived from an EMBL/GenBank/DDBJ whole genome shotgun (WGS) entry which is preliminary data.</text>
</comment>
<dbReference type="CDD" id="cd00063">
    <property type="entry name" value="FN3"/>
    <property type="match status" value="1"/>
</dbReference>
<dbReference type="SUPFAM" id="SSF63825">
    <property type="entry name" value="YWTD domain"/>
    <property type="match status" value="1"/>
</dbReference>
<dbReference type="Proteomes" id="UP000216074">
    <property type="component" value="Unassembled WGS sequence"/>
</dbReference>
<reference evidence="6 7" key="1">
    <citation type="journal article" date="2017" name="BMC Genomics">
        <title>Comparative genomic and phylogenomic analyses of the Bifidobacteriaceae family.</title>
        <authorList>
            <person name="Lugli G.A."/>
            <person name="Milani C."/>
            <person name="Turroni F."/>
            <person name="Duranti S."/>
            <person name="Mancabelli L."/>
            <person name="Mangifesta M."/>
            <person name="Ferrario C."/>
            <person name="Modesto M."/>
            <person name="Mattarelli P."/>
            <person name="Jiri K."/>
            <person name="van Sinderen D."/>
            <person name="Ventura M."/>
        </authorList>
    </citation>
    <scope>NUCLEOTIDE SEQUENCE [LARGE SCALE GENOMIC DNA]</scope>
    <source>
        <strain evidence="6 7">DSM 100202</strain>
    </source>
</reference>
<name>A0A261FUF0_9BIFI</name>
<feature type="region of interest" description="Disordered" evidence="3">
    <location>
        <begin position="1785"/>
        <end position="1849"/>
    </location>
</feature>
<keyword evidence="7" id="KW-1185">Reference proteome</keyword>
<feature type="transmembrane region" description="Helical" evidence="4">
    <location>
        <begin position="37"/>
        <end position="56"/>
    </location>
</feature>
<dbReference type="GO" id="GO:0016798">
    <property type="term" value="F:hydrolase activity, acting on glycosyl bonds"/>
    <property type="evidence" value="ECO:0007669"/>
    <property type="project" value="UniProtKB-KW"/>
</dbReference>
<dbReference type="EMBL" id="MWWY01000044">
    <property type="protein sequence ID" value="OZG62799.1"/>
    <property type="molecule type" value="Genomic_DNA"/>
</dbReference>
<keyword evidence="1" id="KW-0378">Hydrolase</keyword>
<dbReference type="Gene3D" id="2.60.40.10">
    <property type="entry name" value="Immunoglobulins"/>
    <property type="match status" value="2"/>
</dbReference>
<keyword evidence="4" id="KW-0472">Membrane</keyword>
<feature type="compositionally biased region" description="Polar residues" evidence="3">
    <location>
        <begin position="1823"/>
        <end position="1836"/>
    </location>
</feature>
<dbReference type="PANTHER" id="PTHR24099:SF11">
    <property type="entry name" value="FIBRONECTIN TYPE III DOMAIN-CONTAINING 3BA-RELATED"/>
    <property type="match status" value="1"/>
</dbReference>
<evidence type="ECO:0000313" key="6">
    <source>
        <dbReference type="EMBL" id="OZG62799.1"/>
    </source>
</evidence>
<dbReference type="Pfam" id="PF17963">
    <property type="entry name" value="Big_9"/>
    <property type="match status" value="3"/>
</dbReference>
<keyword evidence="2" id="KW-0624">Polysaccharide degradation</keyword>
<dbReference type="InterPro" id="IPR013783">
    <property type="entry name" value="Ig-like_fold"/>
</dbReference>
<feature type="domain" description="Fibronectin type-III" evidence="5">
    <location>
        <begin position="1519"/>
        <end position="1610"/>
    </location>
</feature>
<dbReference type="GO" id="GO:0000272">
    <property type="term" value="P:polysaccharide catabolic process"/>
    <property type="evidence" value="ECO:0007669"/>
    <property type="project" value="UniProtKB-KW"/>
</dbReference>
<organism evidence="6 7">
    <name type="scientific">Bifidobacterium hapali</name>
    <dbReference type="NCBI Taxonomy" id="1630172"/>
    <lineage>
        <taxon>Bacteria</taxon>
        <taxon>Bacillati</taxon>
        <taxon>Actinomycetota</taxon>
        <taxon>Actinomycetes</taxon>
        <taxon>Bifidobacteriales</taxon>
        <taxon>Bifidobacteriaceae</taxon>
        <taxon>Bifidobacterium</taxon>
    </lineage>
</organism>
<evidence type="ECO:0000256" key="4">
    <source>
        <dbReference type="SAM" id="Phobius"/>
    </source>
</evidence>
<proteinExistence type="predicted"/>
<gene>
    <name evidence="6" type="ORF">BHAP_2042</name>
</gene>
<keyword evidence="1" id="KW-0326">Glycosidase</keyword>
<dbReference type="Pfam" id="PF00041">
    <property type="entry name" value="fn3"/>
    <property type="match status" value="1"/>
</dbReference>
<keyword evidence="4" id="KW-1133">Transmembrane helix</keyword>
<dbReference type="SUPFAM" id="SSF49265">
    <property type="entry name" value="Fibronectin type III"/>
    <property type="match status" value="1"/>
</dbReference>
<evidence type="ECO:0000313" key="7">
    <source>
        <dbReference type="Proteomes" id="UP000216074"/>
    </source>
</evidence>
<dbReference type="SMART" id="SM00060">
    <property type="entry name" value="FN3"/>
    <property type="match status" value="2"/>
</dbReference>
<keyword evidence="2" id="KW-0119">Carbohydrate metabolism</keyword>
<feature type="region of interest" description="Disordered" evidence="3">
    <location>
        <begin position="1336"/>
        <end position="1362"/>
    </location>
</feature>
<dbReference type="InterPro" id="IPR036116">
    <property type="entry name" value="FN3_sf"/>
</dbReference>